<name>A0ABR5N5F3_BRECH</name>
<sequence length="478" mass="54284">MKICLIAEGSYPYITGGVSSWIHSLIKGMPEHEFILYAIGAQEKNKGKFVYDLPVNVVEIKEVFLDAYIREEAVPGKRLALTDEEQLALLSLLEGSDVNWGDFFSMLVKGRLPSVGDFLTSKDFFDIVNRLCEQKYPQIPFTEMIWMIRSMILPLCLIIEEGMPEADLYHSVCTGYGGVAGALGKHLYAKPFVLTEHGIYTREREEEIIKASWIKGHFKDIWIDYFHNLSQCAYSYADRVITLFGRNKDIQIELGCDAEKIDIIPNGVEVSEYRDLPGKLPGEEDIINIGALVRVVPIKDIKTLIQSFAFVKEQVPNAHLIIMGPTNEDEEYFEECQQLVTSLELEHVRFTGTVNAKEYLGKMDMLVLTSISEGQPLVILEGMSCAKPFVTTDVGSCRELLYGREDGYEEAGIVVPVMHVTQIAQAMVTLCHDEQLRTQMGNNGYRRVSDLYTKEKFLEGYRDLYRECEGIQYGRNWI</sequence>
<accession>A0ABR5N5F3</accession>
<organism evidence="3 4">
    <name type="scientific">Brevibacillus choshinensis</name>
    <dbReference type="NCBI Taxonomy" id="54911"/>
    <lineage>
        <taxon>Bacteria</taxon>
        <taxon>Bacillati</taxon>
        <taxon>Bacillota</taxon>
        <taxon>Bacilli</taxon>
        <taxon>Bacillales</taxon>
        <taxon>Paenibacillaceae</taxon>
        <taxon>Brevibacillus</taxon>
    </lineage>
</organism>
<keyword evidence="4" id="KW-1185">Reference proteome</keyword>
<gene>
    <name evidence="3" type="ORF">AN963_11400</name>
</gene>
<evidence type="ECO:0000259" key="1">
    <source>
        <dbReference type="Pfam" id="PF00534"/>
    </source>
</evidence>
<proteinExistence type="predicted"/>
<protein>
    <submittedName>
        <fullName evidence="3">Glycosyl transferase</fullName>
    </submittedName>
</protein>
<dbReference type="Pfam" id="PF00534">
    <property type="entry name" value="Glycos_transf_1"/>
    <property type="match status" value="1"/>
</dbReference>
<dbReference type="Proteomes" id="UP000051063">
    <property type="component" value="Unassembled WGS sequence"/>
</dbReference>
<keyword evidence="3" id="KW-0808">Transferase</keyword>
<reference evidence="3 4" key="1">
    <citation type="submission" date="2015-09" db="EMBL/GenBank/DDBJ databases">
        <title>Genome sequencing project for genomic taxonomy and phylogenomics of Bacillus-like bacteria.</title>
        <authorList>
            <person name="Liu B."/>
            <person name="Wang J."/>
            <person name="Zhu Y."/>
            <person name="Liu G."/>
            <person name="Chen Q."/>
            <person name="Chen Z."/>
            <person name="Lan J."/>
            <person name="Che J."/>
            <person name="Ge C."/>
            <person name="Shi H."/>
            <person name="Pan Z."/>
            <person name="Liu X."/>
        </authorList>
    </citation>
    <scope>NUCLEOTIDE SEQUENCE [LARGE SCALE GENOMIC DNA]</scope>
    <source>
        <strain evidence="3 4">DSM 8552</strain>
    </source>
</reference>
<dbReference type="InterPro" id="IPR022622">
    <property type="entry name" value="DUF3492"/>
</dbReference>
<dbReference type="EMBL" id="LJJB01000010">
    <property type="protein sequence ID" value="KQL45659.1"/>
    <property type="molecule type" value="Genomic_DNA"/>
</dbReference>
<dbReference type="GO" id="GO:0016740">
    <property type="term" value="F:transferase activity"/>
    <property type="evidence" value="ECO:0007669"/>
    <property type="project" value="UniProtKB-KW"/>
</dbReference>
<feature type="domain" description="Glycosyl transferase family 1" evidence="1">
    <location>
        <begin position="282"/>
        <end position="446"/>
    </location>
</feature>
<dbReference type="NCBIfam" id="NF038011">
    <property type="entry name" value="PelF"/>
    <property type="match status" value="1"/>
</dbReference>
<comment type="caution">
    <text evidence="3">The sequence shown here is derived from an EMBL/GenBank/DDBJ whole genome shotgun (WGS) entry which is preliminary data.</text>
</comment>
<evidence type="ECO:0000313" key="4">
    <source>
        <dbReference type="Proteomes" id="UP000051063"/>
    </source>
</evidence>
<evidence type="ECO:0000259" key="2">
    <source>
        <dbReference type="Pfam" id="PF11997"/>
    </source>
</evidence>
<dbReference type="SUPFAM" id="SSF53756">
    <property type="entry name" value="UDP-Glycosyltransferase/glycogen phosphorylase"/>
    <property type="match status" value="1"/>
</dbReference>
<dbReference type="Gene3D" id="3.40.50.2000">
    <property type="entry name" value="Glycogen Phosphorylase B"/>
    <property type="match status" value="2"/>
</dbReference>
<dbReference type="PANTHER" id="PTHR12526">
    <property type="entry name" value="GLYCOSYLTRANSFERASE"/>
    <property type="match status" value="1"/>
</dbReference>
<feature type="domain" description="DUF3492" evidence="2">
    <location>
        <begin position="1"/>
        <end position="259"/>
    </location>
</feature>
<dbReference type="PANTHER" id="PTHR12526:SF608">
    <property type="entry name" value="PELF"/>
    <property type="match status" value="1"/>
</dbReference>
<evidence type="ECO:0000313" key="3">
    <source>
        <dbReference type="EMBL" id="KQL45659.1"/>
    </source>
</evidence>
<dbReference type="CDD" id="cd03813">
    <property type="entry name" value="GT4-like"/>
    <property type="match status" value="1"/>
</dbReference>
<dbReference type="Pfam" id="PF11997">
    <property type="entry name" value="DUF3492"/>
    <property type="match status" value="1"/>
</dbReference>
<dbReference type="RefSeq" id="WP_055744722.1">
    <property type="nucleotide sequence ID" value="NZ_LJJB01000010.1"/>
</dbReference>
<dbReference type="InterPro" id="IPR047691">
    <property type="entry name" value="PelF-like"/>
</dbReference>
<dbReference type="InterPro" id="IPR001296">
    <property type="entry name" value="Glyco_trans_1"/>
</dbReference>